<keyword evidence="6" id="KW-1185">Reference proteome</keyword>
<proteinExistence type="predicted"/>
<dbReference type="PROSITE" id="PS50088">
    <property type="entry name" value="ANK_REPEAT"/>
    <property type="match status" value="4"/>
</dbReference>
<dbReference type="SUPFAM" id="SSF48403">
    <property type="entry name" value="Ankyrin repeat"/>
    <property type="match status" value="1"/>
</dbReference>
<dbReference type="PANTHER" id="PTHR24126">
    <property type="entry name" value="ANKYRIN REPEAT, PH AND SEC7 DOMAIN CONTAINING PROTEIN SECG-RELATED"/>
    <property type="match status" value="1"/>
</dbReference>
<dbReference type="InterPro" id="IPR002110">
    <property type="entry name" value="Ankyrin_rpt"/>
</dbReference>
<evidence type="ECO:0000256" key="2">
    <source>
        <dbReference type="ARBA" id="ARBA00023043"/>
    </source>
</evidence>
<reference evidence="5" key="1">
    <citation type="submission" date="2020-08" db="EMBL/GenBank/DDBJ databases">
        <title>Genome sequencing and assembly of the red palm weevil Rhynchophorus ferrugineus.</title>
        <authorList>
            <person name="Dias G.B."/>
            <person name="Bergman C.M."/>
            <person name="Manee M."/>
        </authorList>
    </citation>
    <scope>NUCLEOTIDE SEQUENCE</scope>
    <source>
        <strain evidence="5">AA-2017</strain>
        <tissue evidence="5">Whole larva</tissue>
    </source>
</reference>
<feature type="repeat" description="ANK" evidence="3">
    <location>
        <begin position="152"/>
        <end position="185"/>
    </location>
</feature>
<comment type="caution">
    <text evidence="5">The sequence shown here is derived from an EMBL/GenBank/DDBJ whole genome shotgun (WGS) entry which is preliminary data.</text>
</comment>
<dbReference type="Pfam" id="PF00023">
    <property type="entry name" value="Ank"/>
    <property type="match status" value="2"/>
</dbReference>
<evidence type="ECO:0008006" key="7">
    <source>
        <dbReference type="Google" id="ProtNLM"/>
    </source>
</evidence>
<dbReference type="InterPro" id="IPR036770">
    <property type="entry name" value="Ankyrin_rpt-contain_sf"/>
</dbReference>
<keyword evidence="2 3" id="KW-0040">ANK repeat</keyword>
<dbReference type="SMART" id="SM00248">
    <property type="entry name" value="ANK"/>
    <property type="match status" value="8"/>
</dbReference>
<feature type="repeat" description="ANK" evidence="3">
    <location>
        <begin position="86"/>
        <end position="118"/>
    </location>
</feature>
<feature type="repeat" description="ANK" evidence="3">
    <location>
        <begin position="224"/>
        <end position="256"/>
    </location>
</feature>
<name>A0A834MH45_RHYFE</name>
<dbReference type="PANTHER" id="PTHR24126:SF14">
    <property type="entry name" value="ANK_REP_REGION DOMAIN-CONTAINING PROTEIN"/>
    <property type="match status" value="1"/>
</dbReference>
<dbReference type="EMBL" id="JAACXV010000088">
    <property type="protein sequence ID" value="KAF7283766.1"/>
    <property type="molecule type" value="Genomic_DNA"/>
</dbReference>
<organism evidence="5 6">
    <name type="scientific">Rhynchophorus ferrugineus</name>
    <name type="common">Red palm weevil</name>
    <name type="synonym">Curculio ferrugineus</name>
    <dbReference type="NCBI Taxonomy" id="354439"/>
    <lineage>
        <taxon>Eukaryota</taxon>
        <taxon>Metazoa</taxon>
        <taxon>Ecdysozoa</taxon>
        <taxon>Arthropoda</taxon>
        <taxon>Hexapoda</taxon>
        <taxon>Insecta</taxon>
        <taxon>Pterygota</taxon>
        <taxon>Neoptera</taxon>
        <taxon>Endopterygota</taxon>
        <taxon>Coleoptera</taxon>
        <taxon>Polyphaga</taxon>
        <taxon>Cucujiformia</taxon>
        <taxon>Curculionidae</taxon>
        <taxon>Dryophthorinae</taxon>
        <taxon>Rhynchophorus</taxon>
    </lineage>
</organism>
<protein>
    <recommendedName>
        <fullName evidence="7">Ankyrin repeat protein</fullName>
    </recommendedName>
</protein>
<evidence type="ECO:0000313" key="6">
    <source>
        <dbReference type="Proteomes" id="UP000625711"/>
    </source>
</evidence>
<accession>A0A834MH45</accession>
<dbReference type="Pfam" id="PF12796">
    <property type="entry name" value="Ank_2"/>
    <property type="match status" value="2"/>
</dbReference>
<sequence length="323" mass="36083">MTSTNKFKQILSHITDHESLKSSFLTAVHTGDESLLRYCLTNGASPNFRNKEHLTALHIAATKGDLVIGALLLEQKSTRIDAEDDMGDTPLLNAISNIHLKFVILLLKNRANPNVRNHFDKTGLHIAVSAGVEHIVTVLLHYKADPNVVDTYGNTPLSLSLIEHPNDGIAKILMASGANPNYRTMKPHPLFLELCLNCYSKKQLKYVKLLLNYGVDINIKNNISKQTALHIVSIAGYVPLAEFLLDNGADPTLKDVLNRTPLDVAEQHEHRDLVLMFKEREFALEHENSIEERSSSSSSVTRRKHGYKSVKFSESSDDEFVII</sequence>
<gene>
    <name evidence="5" type="ORF">GWI33_023015</name>
</gene>
<dbReference type="Gene3D" id="1.25.40.20">
    <property type="entry name" value="Ankyrin repeat-containing domain"/>
    <property type="match status" value="3"/>
</dbReference>
<keyword evidence="1" id="KW-0677">Repeat</keyword>
<feature type="region of interest" description="Disordered" evidence="4">
    <location>
        <begin position="293"/>
        <end position="323"/>
    </location>
</feature>
<evidence type="ECO:0000256" key="1">
    <source>
        <dbReference type="ARBA" id="ARBA00022737"/>
    </source>
</evidence>
<dbReference type="AlphaFoldDB" id="A0A834MH45"/>
<evidence type="ECO:0000313" key="5">
    <source>
        <dbReference type="EMBL" id="KAF7283766.1"/>
    </source>
</evidence>
<evidence type="ECO:0000256" key="4">
    <source>
        <dbReference type="SAM" id="MobiDB-lite"/>
    </source>
</evidence>
<feature type="repeat" description="ANK" evidence="3">
    <location>
        <begin position="119"/>
        <end position="151"/>
    </location>
</feature>
<dbReference type="PROSITE" id="PS50297">
    <property type="entry name" value="ANK_REP_REGION"/>
    <property type="match status" value="2"/>
</dbReference>
<dbReference type="OrthoDB" id="9995210at2759"/>
<dbReference type="Proteomes" id="UP000625711">
    <property type="component" value="Unassembled WGS sequence"/>
</dbReference>
<evidence type="ECO:0000256" key="3">
    <source>
        <dbReference type="PROSITE-ProRule" id="PRU00023"/>
    </source>
</evidence>